<organism evidence="1 2">
    <name type="scientific">Corynebacterium macginleyi</name>
    <dbReference type="NCBI Taxonomy" id="38290"/>
    <lineage>
        <taxon>Bacteria</taxon>
        <taxon>Bacillati</taxon>
        <taxon>Actinomycetota</taxon>
        <taxon>Actinomycetes</taxon>
        <taxon>Mycobacteriales</taxon>
        <taxon>Corynebacteriaceae</taxon>
        <taxon>Corynebacterium</taxon>
    </lineage>
</organism>
<protein>
    <submittedName>
        <fullName evidence="1">Uncharacterized protein</fullName>
    </submittedName>
</protein>
<dbReference type="Proteomes" id="UP001518680">
    <property type="component" value="Unassembled WGS sequence"/>
</dbReference>
<keyword evidence="2" id="KW-1185">Reference proteome</keyword>
<dbReference type="EMBL" id="JAACBX020000002">
    <property type="protein sequence ID" value="MBM0244015.1"/>
    <property type="molecule type" value="Genomic_DNA"/>
</dbReference>
<reference evidence="1 2" key="1">
    <citation type="submission" date="2021-01" db="EMBL/GenBank/DDBJ databases">
        <title>Complete genome sequences of Corynebacterium macginleyi strains isolated from infectious keratitis.</title>
        <authorList>
            <person name="Sagerfors S."/>
            <person name="Poehlein A."/>
            <person name="Soderquist B."/>
            <person name="Bruggemann H."/>
        </authorList>
    </citation>
    <scope>NUCLEOTIDE SEQUENCE [LARGE SCALE GENOMIC DNA]</scope>
    <source>
        <strain evidence="1 2">12T220</strain>
    </source>
</reference>
<comment type="caution">
    <text evidence="1">The sequence shown here is derived from an EMBL/GenBank/DDBJ whole genome shotgun (WGS) entry which is preliminary data.</text>
</comment>
<dbReference type="GeneID" id="92746400"/>
<proteinExistence type="predicted"/>
<sequence length="72" mass="7944">MGKFGPAKKNFDQDLKDRVVCLMEDRIAAENMSMQAACKAVVPKSGVMANGYSVDLSPPAAWKAFHNQRLKM</sequence>
<dbReference type="RefSeq" id="WP_167449719.1">
    <property type="nucleotide sequence ID" value="NZ_CP068291.1"/>
</dbReference>
<name>A0ABS1Y6L4_9CORY</name>
<evidence type="ECO:0000313" key="1">
    <source>
        <dbReference type="EMBL" id="MBM0244015.1"/>
    </source>
</evidence>
<gene>
    <name evidence="1" type="ORF">GWO63_007000</name>
</gene>
<evidence type="ECO:0000313" key="2">
    <source>
        <dbReference type="Proteomes" id="UP001518680"/>
    </source>
</evidence>
<accession>A0ABS1Y6L4</accession>